<dbReference type="EMBL" id="CM001206">
    <property type="protein sequence ID" value="EGP83265.1"/>
    <property type="molecule type" value="Genomic_DNA"/>
</dbReference>
<feature type="compositionally biased region" description="Pro residues" evidence="1">
    <location>
        <begin position="7"/>
        <end position="25"/>
    </location>
</feature>
<protein>
    <submittedName>
        <fullName evidence="2">Uncharacterized protein</fullName>
    </submittedName>
</protein>
<dbReference type="Proteomes" id="UP000008062">
    <property type="component" value="Chromosome 11"/>
</dbReference>
<dbReference type="AlphaFoldDB" id="F9XMK4"/>
<organism evidence="2 3">
    <name type="scientific">Zymoseptoria tritici (strain CBS 115943 / IPO323)</name>
    <name type="common">Speckled leaf blotch fungus</name>
    <name type="synonym">Septoria tritici</name>
    <dbReference type="NCBI Taxonomy" id="336722"/>
    <lineage>
        <taxon>Eukaryota</taxon>
        <taxon>Fungi</taxon>
        <taxon>Dikarya</taxon>
        <taxon>Ascomycota</taxon>
        <taxon>Pezizomycotina</taxon>
        <taxon>Dothideomycetes</taxon>
        <taxon>Dothideomycetidae</taxon>
        <taxon>Mycosphaerellales</taxon>
        <taxon>Mycosphaerellaceae</taxon>
        <taxon>Zymoseptoria</taxon>
    </lineage>
</organism>
<feature type="region of interest" description="Disordered" evidence="1">
    <location>
        <begin position="58"/>
        <end position="124"/>
    </location>
</feature>
<dbReference type="KEGG" id="ztr:MYCGRDRAFT_96494"/>
<evidence type="ECO:0000313" key="3">
    <source>
        <dbReference type="Proteomes" id="UP000008062"/>
    </source>
</evidence>
<accession>F9XMK4</accession>
<keyword evidence="3" id="KW-1185">Reference proteome</keyword>
<feature type="compositionally biased region" description="Pro residues" evidence="1">
    <location>
        <begin position="74"/>
        <end position="83"/>
    </location>
</feature>
<dbReference type="OrthoDB" id="10574665at2759"/>
<name>F9XMK4_ZYMTI</name>
<dbReference type="InParanoid" id="F9XMK4"/>
<dbReference type="HOGENOM" id="CLU_2005716_0_0_1"/>
<gene>
    <name evidence="2" type="ORF">MYCGRDRAFT_96494</name>
</gene>
<reference evidence="2 3" key="1">
    <citation type="journal article" date="2011" name="PLoS Genet.">
        <title>Finished genome of the fungal wheat pathogen Mycosphaerella graminicola reveals dispensome structure, chromosome plasticity, and stealth pathogenesis.</title>
        <authorList>
            <person name="Goodwin S.B."/>
            <person name="Ben M'barek S."/>
            <person name="Dhillon B."/>
            <person name="Wittenberg A.H.J."/>
            <person name="Crane C.F."/>
            <person name="Hane J.K."/>
            <person name="Foster A.J."/>
            <person name="Van der Lee T.A.J."/>
            <person name="Grimwood J."/>
            <person name="Aerts A."/>
            <person name="Antoniw J."/>
            <person name="Bailey A."/>
            <person name="Bluhm B."/>
            <person name="Bowler J."/>
            <person name="Bristow J."/>
            <person name="van der Burgt A."/>
            <person name="Canto-Canche B."/>
            <person name="Churchill A.C.L."/>
            <person name="Conde-Ferraez L."/>
            <person name="Cools H.J."/>
            <person name="Coutinho P.M."/>
            <person name="Csukai M."/>
            <person name="Dehal P."/>
            <person name="De Wit P."/>
            <person name="Donzelli B."/>
            <person name="van de Geest H.C."/>
            <person name="van Ham R.C.H.J."/>
            <person name="Hammond-Kosack K.E."/>
            <person name="Henrissat B."/>
            <person name="Kilian A."/>
            <person name="Kobayashi A.K."/>
            <person name="Koopmann E."/>
            <person name="Kourmpetis Y."/>
            <person name="Kuzniar A."/>
            <person name="Lindquist E."/>
            <person name="Lombard V."/>
            <person name="Maliepaard C."/>
            <person name="Martins N."/>
            <person name="Mehrabi R."/>
            <person name="Nap J.P.H."/>
            <person name="Ponomarenko A."/>
            <person name="Rudd J.J."/>
            <person name="Salamov A."/>
            <person name="Schmutz J."/>
            <person name="Schouten H.J."/>
            <person name="Shapiro H."/>
            <person name="Stergiopoulos I."/>
            <person name="Torriani S.F.F."/>
            <person name="Tu H."/>
            <person name="de Vries R.P."/>
            <person name="Waalwijk C."/>
            <person name="Ware S.B."/>
            <person name="Wiebenga A."/>
            <person name="Zwiers L.-H."/>
            <person name="Oliver R.P."/>
            <person name="Grigoriev I.V."/>
            <person name="Kema G.H.J."/>
        </authorList>
    </citation>
    <scope>NUCLEOTIDE SEQUENCE [LARGE SCALE GENOMIC DNA]</scope>
    <source>
        <strain evidence="3">CBS 115943 / IPO323</strain>
    </source>
</reference>
<dbReference type="RefSeq" id="XP_003848289.1">
    <property type="nucleotide sequence ID" value="XM_003848241.1"/>
</dbReference>
<proteinExistence type="predicted"/>
<dbReference type="GeneID" id="13396105"/>
<feature type="region of interest" description="Disordered" evidence="1">
    <location>
        <begin position="1"/>
        <end position="28"/>
    </location>
</feature>
<feature type="compositionally biased region" description="Basic and acidic residues" evidence="1">
    <location>
        <begin position="87"/>
        <end position="101"/>
    </location>
</feature>
<dbReference type="VEuPathDB" id="FungiDB:ZTRI_11.74"/>
<sequence>MHFDPYLSPPLPSSPPSASPTPPPVSTTIDYKTLAAQKDRVNDSLRLKNANLERALAEVKKADSRQKSLLPPHSSLPPPSPSRPPRRAGEAERRERRRQSLDEEDAKLVASGSCGHYGWQGEEG</sequence>
<evidence type="ECO:0000256" key="1">
    <source>
        <dbReference type="SAM" id="MobiDB-lite"/>
    </source>
</evidence>
<evidence type="ECO:0000313" key="2">
    <source>
        <dbReference type="EMBL" id="EGP83265.1"/>
    </source>
</evidence>